<reference evidence="1 2" key="1">
    <citation type="submission" date="2022-10" db="EMBL/GenBank/DDBJ databases">
        <title>The complete genomes of actinobacterial strains from the NBC collection.</title>
        <authorList>
            <person name="Joergensen T.S."/>
            <person name="Alvarez Arevalo M."/>
            <person name="Sterndorff E.B."/>
            <person name="Faurdal D."/>
            <person name="Vuksanovic O."/>
            <person name="Mourched A.-S."/>
            <person name="Charusanti P."/>
            <person name="Shaw S."/>
            <person name="Blin K."/>
            <person name="Weber T."/>
        </authorList>
    </citation>
    <scope>NUCLEOTIDE SEQUENCE [LARGE SCALE GENOMIC DNA]</scope>
    <source>
        <strain evidence="1 2">NBC_00319</strain>
    </source>
</reference>
<gene>
    <name evidence="1" type="ORF">OG579_04615</name>
</gene>
<dbReference type="AlphaFoldDB" id="A0AAU4K4V5"/>
<dbReference type="Proteomes" id="UP001432128">
    <property type="component" value="Chromosome"/>
</dbReference>
<accession>A0AAU4K4V5</accession>
<protein>
    <recommendedName>
        <fullName evidence="3">PE family protein</fullName>
    </recommendedName>
</protein>
<evidence type="ECO:0000313" key="1">
    <source>
        <dbReference type="EMBL" id="WUM21096.1"/>
    </source>
</evidence>
<keyword evidence="2" id="KW-1185">Reference proteome</keyword>
<name>A0AAU4K4V5_9NOCA</name>
<evidence type="ECO:0000313" key="2">
    <source>
        <dbReference type="Proteomes" id="UP001432128"/>
    </source>
</evidence>
<sequence length="79" mass="8302">MTDSPETIAAETIAADTIAADATAAHARSVITVSGLAPTPEDRVRLEATLPQFRAMADLLHACEAARYAVPALTMNPLR</sequence>
<dbReference type="EMBL" id="CP108021">
    <property type="protein sequence ID" value="WUM21096.1"/>
    <property type="molecule type" value="Genomic_DNA"/>
</dbReference>
<organism evidence="1 2">
    <name type="scientific">Williamsia herbipolensis</name>
    <dbReference type="NCBI Taxonomy" id="1603258"/>
    <lineage>
        <taxon>Bacteria</taxon>
        <taxon>Bacillati</taxon>
        <taxon>Actinomycetota</taxon>
        <taxon>Actinomycetes</taxon>
        <taxon>Mycobacteriales</taxon>
        <taxon>Nocardiaceae</taxon>
        <taxon>Williamsia</taxon>
    </lineage>
</organism>
<dbReference type="RefSeq" id="WP_328858256.1">
    <property type="nucleotide sequence ID" value="NZ_CP108021.1"/>
</dbReference>
<evidence type="ECO:0008006" key="3">
    <source>
        <dbReference type="Google" id="ProtNLM"/>
    </source>
</evidence>
<dbReference type="KEGG" id="whr:OG579_04615"/>
<proteinExistence type="predicted"/>